<gene>
    <name evidence="1" type="ORF">GNP95_17050</name>
</gene>
<dbReference type="Proteomes" id="UP000447876">
    <property type="component" value="Unassembled WGS sequence"/>
</dbReference>
<accession>A0A7X2Z356</accession>
<name>A0A7X2Z356_9BACL</name>
<dbReference type="InterPro" id="IPR032710">
    <property type="entry name" value="NTF2-like_dom_sf"/>
</dbReference>
<comment type="caution">
    <text evidence="1">The sequence shown here is derived from an EMBL/GenBank/DDBJ whole genome shotgun (WGS) entry which is preliminary data.</text>
</comment>
<dbReference type="EMBL" id="WNZW01000007">
    <property type="protein sequence ID" value="MUG46698.1"/>
    <property type="molecule type" value="Genomic_DNA"/>
</dbReference>
<evidence type="ECO:0000313" key="1">
    <source>
        <dbReference type="EMBL" id="MUG46698.1"/>
    </source>
</evidence>
<dbReference type="SUPFAM" id="SSF54427">
    <property type="entry name" value="NTF2-like"/>
    <property type="match status" value="1"/>
</dbReference>
<reference evidence="1 2" key="1">
    <citation type="submission" date="2019-11" db="EMBL/GenBank/DDBJ databases">
        <title>Draft genome sequences of five Paenibacillus species of dairy origin.</title>
        <authorList>
            <person name="Olajide A.M."/>
            <person name="Chen S."/>
            <person name="Lapointe G."/>
        </authorList>
    </citation>
    <scope>NUCLEOTIDE SEQUENCE [LARGE SCALE GENOMIC DNA]</scope>
    <source>
        <strain evidence="1 2">12CR55</strain>
    </source>
</reference>
<sequence>MGMFFFGKKARITEQKVQETVKALEQAYTAKNIDKLTAMFHPDKRQISFLNQFQLMMNFQIYNIQSEILNVEILTLTGEEATFTYTRKHIYTCVNEADENGEILSNITSYYVQIAVEKKSAYITRYSPYSVLHLNKDGEVLPGEQAVVPAGAQFFERMRRFINEFDLDGFQAATYLLYNDSEMIGYYPEAERYRYKTSEQFTVDYFEKMDAASIKEHTEGYLEQEILELGVILALGADYSIIEAQFTTDSCFRHELLLSLAAPDGFLMIRYLKKDDRPILPEARQRWIEQMKLAAAQIANE</sequence>
<dbReference type="OrthoDB" id="2937296at2"/>
<protein>
    <submittedName>
        <fullName evidence="1">Uncharacterized protein</fullName>
    </submittedName>
</protein>
<dbReference type="RefSeq" id="WP_155612077.1">
    <property type="nucleotide sequence ID" value="NZ_WNZW01000007.1"/>
</dbReference>
<evidence type="ECO:0000313" key="2">
    <source>
        <dbReference type="Proteomes" id="UP000447876"/>
    </source>
</evidence>
<proteinExistence type="predicted"/>
<organism evidence="1 2">
    <name type="scientific">Paenibacillus woosongensis</name>
    <dbReference type="NCBI Taxonomy" id="307580"/>
    <lineage>
        <taxon>Bacteria</taxon>
        <taxon>Bacillati</taxon>
        <taxon>Bacillota</taxon>
        <taxon>Bacilli</taxon>
        <taxon>Bacillales</taxon>
        <taxon>Paenibacillaceae</taxon>
        <taxon>Paenibacillus</taxon>
    </lineage>
</organism>
<dbReference type="AlphaFoldDB" id="A0A7X2Z356"/>